<evidence type="ECO:0000313" key="3">
    <source>
        <dbReference type="Proteomes" id="UP000264006"/>
    </source>
</evidence>
<name>A0A346XXC4_9ACTN</name>
<evidence type="ECO:0000256" key="1">
    <source>
        <dbReference type="SAM" id="SignalP"/>
    </source>
</evidence>
<accession>A0A346XXC4</accession>
<dbReference type="InterPro" id="IPR007253">
    <property type="entry name" value="Cell_wall-bd_2"/>
</dbReference>
<keyword evidence="3" id="KW-1185">Reference proteome</keyword>
<reference evidence="2 3" key="1">
    <citation type="submission" date="2018-09" db="EMBL/GenBank/DDBJ databases">
        <title>Complete genome sequence of Euzebya sp. DY32-46 isolated from seawater of Pacific Ocean.</title>
        <authorList>
            <person name="Xu L."/>
            <person name="Wu Y.-H."/>
            <person name="Xu X.-W."/>
        </authorList>
    </citation>
    <scope>NUCLEOTIDE SEQUENCE [LARGE SCALE GENOMIC DNA]</scope>
    <source>
        <strain evidence="2 3">DY32-46</strain>
    </source>
</reference>
<dbReference type="AlphaFoldDB" id="A0A346XXC4"/>
<gene>
    <name evidence="2" type="ORF">DVS28_a2189</name>
</gene>
<evidence type="ECO:0000313" key="2">
    <source>
        <dbReference type="EMBL" id="AXV06871.1"/>
    </source>
</evidence>
<dbReference type="GO" id="GO:0030288">
    <property type="term" value="C:outer membrane-bounded periplasmic space"/>
    <property type="evidence" value="ECO:0007669"/>
    <property type="project" value="TreeGrafter"/>
</dbReference>
<protein>
    <recommendedName>
        <fullName evidence="4">Cell wall binding repeat 2</fullName>
    </recommendedName>
</protein>
<dbReference type="InterPro" id="IPR051922">
    <property type="entry name" value="Bact_Sporulation_Assoc"/>
</dbReference>
<keyword evidence="1" id="KW-0732">Signal</keyword>
<organism evidence="2 3">
    <name type="scientific">Euzebya pacifica</name>
    <dbReference type="NCBI Taxonomy" id="1608957"/>
    <lineage>
        <taxon>Bacteria</taxon>
        <taxon>Bacillati</taxon>
        <taxon>Actinomycetota</taxon>
        <taxon>Nitriliruptoria</taxon>
        <taxon>Euzebyales</taxon>
    </lineage>
</organism>
<dbReference type="PANTHER" id="PTHR30032:SF4">
    <property type="entry name" value="AMIDASE ENHANCER"/>
    <property type="match status" value="1"/>
</dbReference>
<evidence type="ECO:0008006" key="4">
    <source>
        <dbReference type="Google" id="ProtNLM"/>
    </source>
</evidence>
<feature type="chain" id="PRO_5038347235" description="Cell wall binding repeat 2" evidence="1">
    <location>
        <begin position="22"/>
        <end position="353"/>
    </location>
</feature>
<dbReference type="Pfam" id="PF04122">
    <property type="entry name" value="CW_binding_2"/>
    <property type="match status" value="3"/>
</dbReference>
<dbReference type="KEGG" id="euz:DVS28_a2189"/>
<proteinExistence type="predicted"/>
<dbReference type="PANTHER" id="PTHR30032">
    <property type="entry name" value="N-ACETYLMURAMOYL-L-ALANINE AMIDASE-RELATED"/>
    <property type="match status" value="1"/>
</dbReference>
<dbReference type="Proteomes" id="UP000264006">
    <property type="component" value="Chromosome"/>
</dbReference>
<dbReference type="EMBL" id="CP031165">
    <property type="protein sequence ID" value="AXV06871.1"/>
    <property type="molecule type" value="Genomic_DNA"/>
</dbReference>
<dbReference type="RefSeq" id="WP_164710384.1">
    <property type="nucleotide sequence ID" value="NZ_CAXIBR010000058.1"/>
</dbReference>
<sequence length="353" mass="36153">MRLPPVLGMVLLVMAATPVSSQSSFPADTIAIVKTEETPPNVEIAIALSEATPLPDVRTIVVGRNDEFADSLASGVLQADKPLLLVPGEGAVPEDLRAEIQRLGPERAILLGGTAAIAAEVEAELAAMGLATERRAGGSRFETAIAIATQDAPEADTIILSRAFPAPGATDPTQAFADTLAAAGMSADSGWPVLLTETERLTASTRDYLATSGATRVEIIGGTAAIGQAVEDELVAMGMAVERLAGPSRAATAVAIADKRGAADADEVAQVILVQGQEQTSWAGGYAAAAHSALFDAPIVLASTDTLPQETIDFLAGNGARWAQEGTGVRLTCVTVPSLCEEARLALGLPPSQ</sequence>
<feature type="signal peptide" evidence="1">
    <location>
        <begin position="1"/>
        <end position="21"/>
    </location>
</feature>